<protein>
    <submittedName>
        <fullName evidence="5">Integrase</fullName>
    </submittedName>
</protein>
<dbReference type="Pfam" id="PF07935">
    <property type="entry name" value="SSV1_ORF_D-335"/>
    <property type="match status" value="1"/>
</dbReference>
<dbReference type="InterPro" id="IPR031857">
    <property type="entry name" value="Integrase_SSV1_C"/>
</dbReference>
<comment type="similarity">
    <text evidence="1">Belongs to the 'phage' integrase family.</text>
</comment>
<dbReference type="InterPro" id="IPR011010">
    <property type="entry name" value="DNA_brk_join_enz"/>
</dbReference>
<evidence type="ECO:0000313" key="5">
    <source>
        <dbReference type="EMBL" id="ACZ35794.1"/>
    </source>
</evidence>
<dbReference type="RefSeq" id="YP_003331413.1">
    <property type="nucleotide sequence ID" value="NC_013585.1"/>
</dbReference>
<evidence type="ECO:0000256" key="2">
    <source>
        <dbReference type="ARBA" id="ARBA00023172"/>
    </source>
</evidence>
<dbReference type="GO" id="GO:0015074">
    <property type="term" value="P:DNA integration"/>
    <property type="evidence" value="ECO:0007669"/>
    <property type="project" value="InterPro"/>
</dbReference>
<keyword evidence="6" id="KW-1185">Reference proteome</keyword>
<evidence type="ECO:0000259" key="3">
    <source>
        <dbReference type="Pfam" id="PF07935"/>
    </source>
</evidence>
<name>D1GF92_9VIRU</name>
<proteinExistence type="inferred from homology"/>
<dbReference type="GO" id="GO:0006310">
    <property type="term" value="P:DNA recombination"/>
    <property type="evidence" value="ECO:0007669"/>
    <property type="project" value="UniProtKB-KW"/>
</dbReference>
<reference evidence="5 6" key="1">
    <citation type="journal article" date="2009" name="Environ. Microbiol.">
        <title>Four newly isolated fuselloviruses from extreme geothermal environments reveal unusual morphologies and a possible interviral recombination mechanism.</title>
        <authorList>
            <person name="Redder P."/>
            <person name="Peng X."/>
            <person name="Brugger K."/>
            <person name="Shah S.A."/>
            <person name="Roesch F."/>
            <person name="Greve B."/>
            <person name="She Q."/>
            <person name="Schleper C."/>
            <person name="Forterre P."/>
            <person name="Garrett R.A."/>
            <person name="Prangishvili D."/>
        </authorList>
    </citation>
    <scope>NUCLEOTIDE SEQUENCE [LARGE SCALE GENOMIC DNA]</scope>
</reference>
<dbReference type="InterPro" id="IPR012922">
    <property type="entry name" value="ORF_D-335"/>
</dbReference>
<keyword evidence="2" id="KW-0233">DNA recombination</keyword>
<evidence type="ECO:0000313" key="6">
    <source>
        <dbReference type="Proteomes" id="UP000009161"/>
    </source>
</evidence>
<feature type="domain" description="Integrase SSV1 C-terminal" evidence="4">
    <location>
        <begin position="188"/>
        <end position="341"/>
    </location>
</feature>
<dbReference type="Pfam" id="PF16795">
    <property type="entry name" value="Phage_integr_3"/>
    <property type="match status" value="1"/>
</dbReference>
<dbReference type="Gene3D" id="1.10.443.10">
    <property type="entry name" value="Intergrase catalytic core"/>
    <property type="match status" value="1"/>
</dbReference>
<dbReference type="GeneID" id="8676772"/>
<dbReference type="GO" id="GO:0003677">
    <property type="term" value="F:DNA binding"/>
    <property type="evidence" value="ECO:0007669"/>
    <property type="project" value="InterPro"/>
</dbReference>
<dbReference type="InterPro" id="IPR013762">
    <property type="entry name" value="Integrase-like_cat_sf"/>
</dbReference>
<evidence type="ECO:0000256" key="1">
    <source>
        <dbReference type="ARBA" id="ARBA00008857"/>
    </source>
</evidence>
<organism evidence="5 6">
    <name type="scientific">Betafusellovirus yellowstonense</name>
    <dbReference type="NCBI Taxonomy" id="693629"/>
    <lineage>
        <taxon>Viruses</taxon>
        <taxon>Viruses incertae sedis</taxon>
        <taxon>Fuselloviridae</taxon>
        <taxon>Betafusellovirus</taxon>
    </lineage>
</organism>
<dbReference type="OrthoDB" id="6235at10239"/>
<dbReference type="Proteomes" id="UP000009161">
    <property type="component" value="Segment"/>
</dbReference>
<evidence type="ECO:0000259" key="4">
    <source>
        <dbReference type="Pfam" id="PF16795"/>
    </source>
</evidence>
<dbReference type="SUPFAM" id="SSF56349">
    <property type="entry name" value="DNA breaking-rejoining enzymes"/>
    <property type="match status" value="1"/>
</dbReference>
<sequence>MATIILGDKMAKDKTRYKYGDIILRERKGRYYIYKLETINGETKETYVGPLIDVVESYLKMKEIGVLGVSPNVAGPPGFEPGTYGLKARRELDELRDRAEELKEVAILRKYVTEGNLEEFYSWATMKKGIDERTAKLYVRQIQKPFEKKRNRIFAYRAFARFLIEKGIGVSDILEKLKTISSKPDLRVPTLDEVRKTLQLAKEYSENVYFVYRLALESGSRLSEILKVLKEPEKDVCDNDICYYPLAWTRGQKSVFYVFHLTPLRKIDITQWAISDFERRNDEAIPIKYIRKFVATELAGLGINFDIIDFIQGRKPSRVLTQHYVSMFAIAKENYKKYAEWIRQTLT</sequence>
<feature type="domain" description="ORF D-335-like" evidence="3">
    <location>
        <begin position="16"/>
        <end position="83"/>
    </location>
</feature>
<dbReference type="KEGG" id="vg:8676772"/>
<dbReference type="EMBL" id="FJ870917">
    <property type="protein sequence ID" value="ACZ35794.1"/>
    <property type="molecule type" value="Genomic_DNA"/>
</dbReference>
<accession>D1GF92</accession>